<dbReference type="EMBL" id="CM056742">
    <property type="protein sequence ID" value="KAJ8676692.1"/>
    <property type="molecule type" value="Genomic_DNA"/>
</dbReference>
<sequence length="468" mass="53820">MYFFLLLVLLTDSFFNAETKPPPLRPPKLLVVSYDAFRHDYFDRNVTPFLQQLKNDGTYADYMKNVFVTKTFPNHHTISTGFYVETHGVVDSEFYDEKLNKTIKYSEELFHYNNDILPIWALNENGGDSRRSGVMMWPGSAFKYHGISSTFAVPWNISVPWKDRIDELISWFNHPVTPINFGMLYIEEPDYHGHGIGINSARFNAVLEKLDDITKYLHVKMKENCLSDVNIIHLSDHGMSTVTLNRIINLTNYIDPMDYVSSGLSPVMSIYPKAGKEATIYKALKKASENSNEFDVYLNEEIPERYHFTHNSRIGPILVVAKVGYAFESFYASVAWYKKEFNITVDDKSEFGIHGYDNDVSDMHPFFFGVGPAFSSKCKVPPFDNVDLLPLFCEILEIECLQVNGTLGILRECLTKHQDEAILYKGIYIGGIIVSIFGILILYFVHQRRKRIEIHNAKYREPGKHTAD</sequence>
<keyword evidence="2" id="KW-1185">Reference proteome</keyword>
<dbReference type="Proteomes" id="UP001239111">
    <property type="component" value="Chromosome 2"/>
</dbReference>
<evidence type="ECO:0000313" key="1">
    <source>
        <dbReference type="EMBL" id="KAJ8676692.1"/>
    </source>
</evidence>
<proteinExistence type="predicted"/>
<accession>A0ACC2P2L3</accession>
<protein>
    <submittedName>
        <fullName evidence="1">Uncharacterized protein</fullName>
    </submittedName>
</protein>
<comment type="caution">
    <text evidence="1">The sequence shown here is derived from an EMBL/GenBank/DDBJ whole genome shotgun (WGS) entry which is preliminary data.</text>
</comment>
<reference evidence="1" key="1">
    <citation type="submission" date="2023-04" db="EMBL/GenBank/DDBJ databases">
        <title>A chromosome-level genome assembly of the parasitoid wasp Eretmocerus hayati.</title>
        <authorList>
            <person name="Zhong Y."/>
            <person name="Liu S."/>
            <person name="Liu Y."/>
        </authorList>
    </citation>
    <scope>NUCLEOTIDE SEQUENCE</scope>
    <source>
        <strain evidence="1">ZJU_SS_LIU_2023</strain>
    </source>
</reference>
<organism evidence="1 2">
    <name type="scientific">Eretmocerus hayati</name>
    <dbReference type="NCBI Taxonomy" id="131215"/>
    <lineage>
        <taxon>Eukaryota</taxon>
        <taxon>Metazoa</taxon>
        <taxon>Ecdysozoa</taxon>
        <taxon>Arthropoda</taxon>
        <taxon>Hexapoda</taxon>
        <taxon>Insecta</taxon>
        <taxon>Pterygota</taxon>
        <taxon>Neoptera</taxon>
        <taxon>Endopterygota</taxon>
        <taxon>Hymenoptera</taxon>
        <taxon>Apocrita</taxon>
        <taxon>Proctotrupomorpha</taxon>
        <taxon>Chalcidoidea</taxon>
        <taxon>Aphelinidae</taxon>
        <taxon>Aphelininae</taxon>
        <taxon>Eretmocerus</taxon>
    </lineage>
</organism>
<name>A0ACC2P2L3_9HYME</name>
<gene>
    <name evidence="1" type="ORF">QAD02_012479</name>
</gene>
<evidence type="ECO:0000313" key="2">
    <source>
        <dbReference type="Proteomes" id="UP001239111"/>
    </source>
</evidence>